<evidence type="ECO:0000256" key="3">
    <source>
        <dbReference type="SAM" id="SignalP"/>
    </source>
</evidence>
<evidence type="ECO:0000256" key="1">
    <source>
        <dbReference type="ARBA" id="ARBA00022460"/>
    </source>
</evidence>
<dbReference type="GO" id="GO:0062129">
    <property type="term" value="C:chitin-based extracellular matrix"/>
    <property type="evidence" value="ECO:0007669"/>
    <property type="project" value="TreeGrafter"/>
</dbReference>
<dbReference type="ExpressionAtlas" id="A0A0R3NQX2">
    <property type="expression patterns" value="baseline"/>
</dbReference>
<sequence length="192" mass="21476">MHLLMSLFGVLAVMQQQLAVRAAAYIPDSDRNTKTLQNDLQVERDGNYRYAYETSNGISATQEGLGGVSVQGGSSYTSPEGSVISVSYVADETGYHPVGDHIPKVPDYILRALEYIRAHPYQVKDYYTGELKTVAHDAAAFNVYTRNIQDQTTPRSRPSSTPKTIYLTHPPTLSDAPTRRPLRQRQNDSRRR</sequence>
<dbReference type="PRINTS" id="PR00947">
    <property type="entry name" value="CUTICLE"/>
</dbReference>
<feature type="compositionally biased region" description="Polar residues" evidence="2">
    <location>
        <begin position="149"/>
        <end position="163"/>
    </location>
</feature>
<organism evidence="4 5">
    <name type="scientific">Drosophila pseudoobscura pseudoobscura</name>
    <name type="common">Fruit fly</name>
    <dbReference type="NCBI Taxonomy" id="46245"/>
    <lineage>
        <taxon>Eukaryota</taxon>
        <taxon>Metazoa</taxon>
        <taxon>Ecdysozoa</taxon>
        <taxon>Arthropoda</taxon>
        <taxon>Hexapoda</taxon>
        <taxon>Insecta</taxon>
        <taxon>Pterygota</taxon>
        <taxon>Neoptera</taxon>
        <taxon>Endopterygota</taxon>
        <taxon>Diptera</taxon>
        <taxon>Brachycera</taxon>
        <taxon>Muscomorpha</taxon>
        <taxon>Ephydroidea</taxon>
        <taxon>Drosophilidae</taxon>
        <taxon>Drosophila</taxon>
        <taxon>Sophophora</taxon>
    </lineage>
</organism>
<dbReference type="InterPro" id="IPR000618">
    <property type="entry name" value="Insect_cuticle"/>
</dbReference>
<keyword evidence="4" id="KW-1185">Reference proteome</keyword>
<gene>
    <name evidence="5" type="primary">Pcp</name>
</gene>
<proteinExistence type="predicted"/>
<dbReference type="RefSeq" id="XP_033235281.1">
    <property type="nucleotide sequence ID" value="XM_033379390.1"/>
</dbReference>
<accession>A0A6I8VW27</accession>
<feature type="signal peptide" evidence="3">
    <location>
        <begin position="1"/>
        <end position="19"/>
    </location>
</feature>
<reference evidence="5" key="1">
    <citation type="submission" date="2025-08" db="UniProtKB">
        <authorList>
            <consortium name="RefSeq"/>
        </authorList>
    </citation>
    <scope>IDENTIFICATION</scope>
    <source>
        <strain evidence="5">MV-25-SWS-2005</strain>
        <tissue evidence="5">Whole body</tissue>
    </source>
</reference>
<protein>
    <submittedName>
        <fullName evidence="5">Pupal cuticle protein</fullName>
    </submittedName>
</protein>
<dbReference type="Proteomes" id="UP000001819">
    <property type="component" value="Chromosome 4"/>
</dbReference>
<dbReference type="GO" id="GO:0008010">
    <property type="term" value="F:structural constituent of chitin-based larval cuticle"/>
    <property type="evidence" value="ECO:0007669"/>
    <property type="project" value="TreeGrafter"/>
</dbReference>
<evidence type="ECO:0000313" key="5">
    <source>
        <dbReference type="RefSeq" id="XP_033235281.1"/>
    </source>
</evidence>
<accession>A0A0R3NQX2</accession>
<dbReference type="AlphaFoldDB" id="A0A0R3NQX2"/>
<keyword evidence="3" id="KW-0732">Signal</keyword>
<dbReference type="PROSITE" id="PS00233">
    <property type="entry name" value="CHIT_BIND_RR_1"/>
    <property type="match status" value="1"/>
</dbReference>
<feature type="region of interest" description="Disordered" evidence="2">
    <location>
        <begin position="149"/>
        <end position="192"/>
    </location>
</feature>
<keyword evidence="1" id="KW-0193">Cuticle</keyword>
<dbReference type="PANTHER" id="PTHR10380">
    <property type="entry name" value="CUTICLE PROTEIN"/>
    <property type="match status" value="1"/>
</dbReference>
<dbReference type="InterPro" id="IPR031311">
    <property type="entry name" value="CHIT_BIND_RR_consensus"/>
</dbReference>
<name>A0A0R3NQX2_DROPS</name>
<dbReference type="InterPro" id="IPR050468">
    <property type="entry name" value="Cuticle_Struct_Prot"/>
</dbReference>
<feature type="chain" id="PRO_5043478465" evidence="3">
    <location>
        <begin position="20"/>
        <end position="192"/>
    </location>
</feature>
<evidence type="ECO:0000313" key="4">
    <source>
        <dbReference type="Proteomes" id="UP000001819"/>
    </source>
</evidence>
<dbReference type="PANTHER" id="PTHR10380:SF237">
    <property type="entry name" value="CUTICULAR PROTEIN 65AU, ISOFORM A-RELATED"/>
    <property type="match status" value="1"/>
</dbReference>
<evidence type="ECO:0000256" key="2">
    <source>
        <dbReference type="SAM" id="MobiDB-lite"/>
    </source>
</evidence>
<dbReference type="Bgee" id="FBgn0012707">
    <property type="expression patterns" value="Expressed in female reproductive system and 1 other cell type or tissue"/>
</dbReference>
<dbReference type="Pfam" id="PF00379">
    <property type="entry name" value="Chitin_bind_4"/>
    <property type="match status" value="1"/>
</dbReference>
<dbReference type="KEGG" id="dpo:4817814"/>
<dbReference type="PROSITE" id="PS51155">
    <property type="entry name" value="CHIT_BIND_RR_2"/>
    <property type="match status" value="1"/>
</dbReference>